<feature type="domain" description="WYL" evidence="1">
    <location>
        <begin position="121"/>
        <end position="186"/>
    </location>
</feature>
<feature type="domain" description="WCX" evidence="2">
    <location>
        <begin position="220"/>
        <end position="292"/>
    </location>
</feature>
<accession>A0AAW4NNR7</accession>
<evidence type="ECO:0000259" key="2">
    <source>
        <dbReference type="Pfam" id="PF25583"/>
    </source>
</evidence>
<gene>
    <name evidence="3" type="ORF">KZY68_10205</name>
</gene>
<dbReference type="InterPro" id="IPR057727">
    <property type="entry name" value="WCX_dom"/>
</dbReference>
<dbReference type="PANTHER" id="PTHR34580:SF9">
    <property type="entry name" value="SLL5097 PROTEIN"/>
    <property type="match status" value="1"/>
</dbReference>
<evidence type="ECO:0000313" key="3">
    <source>
        <dbReference type="EMBL" id="MBW4866365.1"/>
    </source>
</evidence>
<organism evidence="3 4">
    <name type="scientific">Segatella salivae</name>
    <dbReference type="NCBI Taxonomy" id="228604"/>
    <lineage>
        <taxon>Bacteria</taxon>
        <taxon>Pseudomonadati</taxon>
        <taxon>Bacteroidota</taxon>
        <taxon>Bacteroidia</taxon>
        <taxon>Bacteroidales</taxon>
        <taxon>Prevotellaceae</taxon>
        <taxon>Segatella</taxon>
    </lineage>
</organism>
<dbReference type="EMBL" id="JAHXRF010000015">
    <property type="protein sequence ID" value="MBW4866365.1"/>
    <property type="molecule type" value="Genomic_DNA"/>
</dbReference>
<reference evidence="3" key="1">
    <citation type="submission" date="2021-07" db="EMBL/GenBank/DDBJ databases">
        <title>Genomic diversity and antimicrobial resistance of Prevotella spp. isolated from chronic lung disease airways.</title>
        <authorList>
            <person name="Webb K.A."/>
            <person name="Olagoke O.S."/>
            <person name="Baird T."/>
            <person name="Neill J."/>
            <person name="Pham A."/>
            <person name="Wells T.J."/>
            <person name="Ramsay K.A."/>
            <person name="Bell S.C."/>
            <person name="Sarovich D.S."/>
            <person name="Price E.P."/>
        </authorList>
    </citation>
    <scope>NUCLEOTIDE SEQUENCE</scope>
    <source>
        <strain evidence="3">SCHI0047.S.3</strain>
    </source>
</reference>
<dbReference type="Pfam" id="PF13280">
    <property type="entry name" value="WYL"/>
    <property type="match status" value="1"/>
</dbReference>
<dbReference type="PROSITE" id="PS52050">
    <property type="entry name" value="WYL"/>
    <property type="match status" value="1"/>
</dbReference>
<name>A0AAW4NNR7_9BACT</name>
<dbReference type="InterPro" id="IPR051534">
    <property type="entry name" value="CBASS_pafABC_assoc_protein"/>
</dbReference>
<dbReference type="AlphaFoldDB" id="A0AAW4NNR7"/>
<dbReference type="InterPro" id="IPR026881">
    <property type="entry name" value="WYL_dom"/>
</dbReference>
<dbReference type="Pfam" id="PF25583">
    <property type="entry name" value="WCX"/>
    <property type="match status" value="1"/>
</dbReference>
<dbReference type="PANTHER" id="PTHR34580">
    <property type="match status" value="1"/>
</dbReference>
<proteinExistence type="predicted"/>
<protein>
    <submittedName>
        <fullName evidence="3">WYL domain-containing protein</fullName>
    </submittedName>
</protein>
<dbReference type="Proteomes" id="UP001196873">
    <property type="component" value="Unassembled WGS sequence"/>
</dbReference>
<evidence type="ECO:0000313" key="4">
    <source>
        <dbReference type="Proteomes" id="UP001196873"/>
    </source>
</evidence>
<comment type="caution">
    <text evidence="3">The sequence shown here is derived from an EMBL/GenBank/DDBJ whole genome shotgun (WGS) entry which is preliminary data.</text>
</comment>
<evidence type="ECO:0000259" key="1">
    <source>
        <dbReference type="Pfam" id="PF13280"/>
    </source>
</evidence>
<sequence length="303" mass="35805">MATNQINKYVWLVDTIHRAKRISFEDINRRWLANDMSEGLEIPKRTFHKWRIAIEEMFGLVIENENCGEYRYYILNDDEISRGGLRTWLVNTIAVSNLITNNQSIKDRIVLEDIPSGRLFLPSILEALKEETLLRITYQSFWKNEAFTFDVEPYCVKLFRQRWYLVARSTYYDKVMIYAVDRMSEVHKTSTPFDYPKDFTPEEFFYGCFGVIAGDGTKIERVELQVSAGQANYLRSLPLHQSQIESYRGDEYSIFEYQIRPTFDFQLEILAHTPDIEVLSPIWLREEIAGKIAYMNKKYRSAK</sequence>